<dbReference type="GO" id="GO:0031564">
    <property type="term" value="P:transcription antitermination"/>
    <property type="evidence" value="ECO:0007669"/>
    <property type="project" value="UniProtKB-KW"/>
</dbReference>
<evidence type="ECO:0000313" key="9">
    <source>
        <dbReference type="EMBL" id="STP09339.1"/>
    </source>
</evidence>
<protein>
    <recommendedName>
        <fullName evidence="6">Transcription antitermination protein NusB</fullName>
    </recommendedName>
    <alternativeName>
        <fullName evidence="6">Antitermination factor NusB</fullName>
    </alternativeName>
</protein>
<organism evidence="10 11">
    <name type="scientific">Helicobacter cinaedi</name>
    <dbReference type="NCBI Taxonomy" id="213"/>
    <lineage>
        <taxon>Bacteria</taxon>
        <taxon>Pseudomonadati</taxon>
        <taxon>Campylobacterota</taxon>
        <taxon>Epsilonproteobacteria</taxon>
        <taxon>Campylobacterales</taxon>
        <taxon>Helicobacteraceae</taxon>
        <taxon>Helicobacter</taxon>
    </lineage>
</organism>
<dbReference type="EMBL" id="UGHX01000001">
    <property type="protein sequence ID" value="STP11099.1"/>
    <property type="molecule type" value="Genomic_DNA"/>
</dbReference>
<dbReference type="Gene3D" id="1.10.940.10">
    <property type="entry name" value="NusB-like"/>
    <property type="match status" value="1"/>
</dbReference>
<dbReference type="SUPFAM" id="SSF48013">
    <property type="entry name" value="NusB-like"/>
    <property type="match status" value="1"/>
</dbReference>
<comment type="similarity">
    <text evidence="1 6">Belongs to the NusB family.</text>
</comment>
<dbReference type="HAMAP" id="MF_00073">
    <property type="entry name" value="NusB"/>
    <property type="match status" value="1"/>
</dbReference>
<keyword evidence="2 6" id="KW-0889">Transcription antitermination</keyword>
<evidence type="ECO:0000256" key="3">
    <source>
        <dbReference type="ARBA" id="ARBA00022884"/>
    </source>
</evidence>
<keyword evidence="3 6" id="KW-0694">RNA-binding</keyword>
<evidence type="ECO:0000313" key="10">
    <source>
        <dbReference type="EMBL" id="STP11099.1"/>
    </source>
</evidence>
<reference evidence="11 12" key="1">
    <citation type="submission" date="2018-06" db="EMBL/GenBank/DDBJ databases">
        <authorList>
            <consortium name="Pathogen Informatics"/>
            <person name="Doyle S."/>
        </authorList>
    </citation>
    <scope>NUCLEOTIDE SEQUENCE [LARGE SCALE GENOMIC DNA]</scope>
    <source>
        <strain evidence="10 11">NCTC12219</strain>
        <strain evidence="9 12">NCTC12221</strain>
    </source>
</reference>
<dbReference type="InterPro" id="IPR006027">
    <property type="entry name" value="NusB_RsmB_TIM44"/>
</dbReference>
<evidence type="ECO:0000313" key="11">
    <source>
        <dbReference type="Proteomes" id="UP000255103"/>
    </source>
</evidence>
<dbReference type="RefSeq" id="WP_034587886.1">
    <property type="nucleotide sequence ID" value="NZ_UGHX01000001.1"/>
</dbReference>
<sequence length="165" mass="18525">MATRTQAREAVIGMLYAYDLGNKDILDIARSMFEEKKIKNKQQDFAFLLLQGAITNLQSIDEAIIPYLKEWDFSRLGGMEKAVLRLGAYEILYTDTDSPVVINEAIELGKMYGGEDNTPRFLNGVLDALSKAHRQTSKEAQDSKIESTSLDSLSQNVNKDKGRDK</sequence>
<feature type="compositionally biased region" description="Basic and acidic residues" evidence="7">
    <location>
        <begin position="136"/>
        <end position="145"/>
    </location>
</feature>
<feature type="domain" description="NusB/RsmB/TIM44" evidence="8">
    <location>
        <begin position="6"/>
        <end position="130"/>
    </location>
</feature>
<dbReference type="InterPro" id="IPR011605">
    <property type="entry name" value="NusB_fam"/>
</dbReference>
<keyword evidence="4 6" id="KW-0805">Transcription regulation</keyword>
<dbReference type="Proteomes" id="UP000255335">
    <property type="component" value="Unassembled WGS sequence"/>
</dbReference>
<dbReference type="InterPro" id="IPR035926">
    <property type="entry name" value="NusB-like_sf"/>
</dbReference>
<dbReference type="PANTHER" id="PTHR11078:SF3">
    <property type="entry name" value="ANTITERMINATION NUSB DOMAIN-CONTAINING PROTEIN"/>
    <property type="match status" value="1"/>
</dbReference>
<accession>A0A377JSZ7</accession>
<dbReference type="GO" id="GO:0006353">
    <property type="term" value="P:DNA-templated transcription termination"/>
    <property type="evidence" value="ECO:0007669"/>
    <property type="project" value="UniProtKB-UniRule"/>
</dbReference>
<dbReference type="EMBL" id="UGHZ01000001">
    <property type="protein sequence ID" value="STP09339.1"/>
    <property type="molecule type" value="Genomic_DNA"/>
</dbReference>
<dbReference type="Proteomes" id="UP000255103">
    <property type="component" value="Unassembled WGS sequence"/>
</dbReference>
<dbReference type="CDD" id="cd00619">
    <property type="entry name" value="Terminator_NusB"/>
    <property type="match status" value="1"/>
</dbReference>
<comment type="function">
    <text evidence="6">Involved in transcription antitermination. Required for transcription of ribosomal RNA (rRNA) genes. Binds specifically to the boxA antiterminator sequence of the ribosomal RNA (rrn) operons.</text>
</comment>
<evidence type="ECO:0000256" key="5">
    <source>
        <dbReference type="ARBA" id="ARBA00023163"/>
    </source>
</evidence>
<name>A0A377JSZ7_9HELI</name>
<dbReference type="Pfam" id="PF01029">
    <property type="entry name" value="NusB"/>
    <property type="match status" value="1"/>
</dbReference>
<feature type="region of interest" description="Disordered" evidence="7">
    <location>
        <begin position="133"/>
        <end position="165"/>
    </location>
</feature>
<gene>
    <name evidence="6 10" type="primary">nusB</name>
    <name evidence="10" type="ORF">NCTC12219_00982</name>
    <name evidence="9" type="ORF">NCTC12221_00779</name>
</gene>
<feature type="compositionally biased region" description="Polar residues" evidence="7">
    <location>
        <begin position="146"/>
        <end position="157"/>
    </location>
</feature>
<dbReference type="GO" id="GO:0005829">
    <property type="term" value="C:cytosol"/>
    <property type="evidence" value="ECO:0007669"/>
    <property type="project" value="TreeGrafter"/>
</dbReference>
<dbReference type="AlphaFoldDB" id="A0A377JSZ7"/>
<keyword evidence="5 6" id="KW-0804">Transcription</keyword>
<dbReference type="GO" id="GO:0003723">
    <property type="term" value="F:RNA binding"/>
    <property type="evidence" value="ECO:0007669"/>
    <property type="project" value="UniProtKB-UniRule"/>
</dbReference>
<evidence type="ECO:0000259" key="8">
    <source>
        <dbReference type="Pfam" id="PF01029"/>
    </source>
</evidence>
<evidence type="ECO:0000256" key="4">
    <source>
        <dbReference type="ARBA" id="ARBA00023015"/>
    </source>
</evidence>
<evidence type="ECO:0000256" key="6">
    <source>
        <dbReference type="HAMAP-Rule" id="MF_00073"/>
    </source>
</evidence>
<evidence type="ECO:0000256" key="7">
    <source>
        <dbReference type="SAM" id="MobiDB-lite"/>
    </source>
</evidence>
<proteinExistence type="inferred from homology"/>
<dbReference type="PANTHER" id="PTHR11078">
    <property type="entry name" value="N UTILIZATION SUBSTANCE PROTEIN B-RELATED"/>
    <property type="match status" value="1"/>
</dbReference>
<dbReference type="NCBIfam" id="TIGR01951">
    <property type="entry name" value="nusB"/>
    <property type="match status" value="1"/>
</dbReference>
<evidence type="ECO:0000256" key="1">
    <source>
        <dbReference type="ARBA" id="ARBA00005952"/>
    </source>
</evidence>
<evidence type="ECO:0000313" key="12">
    <source>
        <dbReference type="Proteomes" id="UP000255335"/>
    </source>
</evidence>
<evidence type="ECO:0000256" key="2">
    <source>
        <dbReference type="ARBA" id="ARBA00022814"/>
    </source>
</evidence>